<dbReference type="InterPro" id="IPR012910">
    <property type="entry name" value="Plug_dom"/>
</dbReference>
<proteinExistence type="inferred from homology"/>
<keyword evidence="7 10" id="KW-0472">Membrane</keyword>
<keyword evidence="8" id="KW-0675">Receptor</keyword>
<dbReference type="PANTHER" id="PTHR30069">
    <property type="entry name" value="TONB-DEPENDENT OUTER MEMBRANE RECEPTOR"/>
    <property type="match status" value="1"/>
</dbReference>
<keyword evidence="5 12" id="KW-0732">Signal</keyword>
<dbReference type="Gene3D" id="2.40.170.20">
    <property type="entry name" value="TonB-dependent receptor, beta-barrel domain"/>
    <property type="match status" value="1"/>
</dbReference>
<accession>A0A081BTC1</accession>
<keyword evidence="6 11" id="KW-0798">TonB box</keyword>
<comment type="subcellular location">
    <subcellularLocation>
        <location evidence="1 10">Cell outer membrane</location>
        <topology evidence="1 10">Multi-pass membrane protein</topology>
    </subcellularLocation>
</comment>
<evidence type="ECO:0000259" key="13">
    <source>
        <dbReference type="Pfam" id="PF00593"/>
    </source>
</evidence>
<feature type="domain" description="TonB-dependent receptor plug" evidence="14">
    <location>
        <begin position="61"/>
        <end position="169"/>
    </location>
</feature>
<dbReference type="Proteomes" id="UP000030700">
    <property type="component" value="Unassembled WGS sequence"/>
</dbReference>
<dbReference type="STRING" id="1499966.U14_05939"/>
<dbReference type="InterPro" id="IPR039426">
    <property type="entry name" value="TonB-dep_rcpt-like"/>
</dbReference>
<dbReference type="Pfam" id="PF00593">
    <property type="entry name" value="TonB_dep_Rec_b-barrel"/>
    <property type="match status" value="1"/>
</dbReference>
<keyword evidence="3 10" id="KW-1134">Transmembrane beta strand</keyword>
<evidence type="ECO:0000256" key="6">
    <source>
        <dbReference type="ARBA" id="ARBA00023077"/>
    </source>
</evidence>
<evidence type="ECO:0000313" key="16">
    <source>
        <dbReference type="Proteomes" id="UP000030700"/>
    </source>
</evidence>
<organism evidence="15 16">
    <name type="scientific">Candidatus Moduliflexus flocculans</name>
    <dbReference type="NCBI Taxonomy" id="1499966"/>
    <lineage>
        <taxon>Bacteria</taxon>
        <taxon>Candidatus Moduliflexota</taxon>
        <taxon>Candidatus Moduliflexia</taxon>
        <taxon>Candidatus Moduliflexales</taxon>
        <taxon>Candidatus Moduliflexaceae</taxon>
    </lineage>
</organism>
<evidence type="ECO:0000259" key="14">
    <source>
        <dbReference type="Pfam" id="PF07715"/>
    </source>
</evidence>
<dbReference type="SUPFAM" id="SSF56935">
    <property type="entry name" value="Porins"/>
    <property type="match status" value="1"/>
</dbReference>
<evidence type="ECO:0000256" key="1">
    <source>
        <dbReference type="ARBA" id="ARBA00004571"/>
    </source>
</evidence>
<dbReference type="Gene3D" id="2.170.130.10">
    <property type="entry name" value="TonB-dependent receptor, plug domain"/>
    <property type="match status" value="1"/>
</dbReference>
<evidence type="ECO:0000256" key="3">
    <source>
        <dbReference type="ARBA" id="ARBA00022452"/>
    </source>
</evidence>
<dbReference type="InterPro" id="IPR036942">
    <property type="entry name" value="Beta-barrel_TonB_sf"/>
</dbReference>
<reference evidence="15 16" key="1">
    <citation type="journal article" date="2015" name="PeerJ">
        <title>First genomic representation of candidate bacterial phylum KSB3 points to enhanced environmental sensing as a trigger of wastewater bulking.</title>
        <authorList>
            <person name="Sekiguchi Y."/>
            <person name="Ohashi A."/>
            <person name="Parks D.H."/>
            <person name="Yamauchi T."/>
            <person name="Tyson G.W."/>
            <person name="Hugenholtz P."/>
        </authorList>
    </citation>
    <scope>NUCLEOTIDE SEQUENCE [LARGE SCALE GENOMIC DNA]</scope>
</reference>
<dbReference type="HOGENOM" id="CLU_008287_18_0_0"/>
<evidence type="ECO:0000256" key="4">
    <source>
        <dbReference type="ARBA" id="ARBA00022692"/>
    </source>
</evidence>
<dbReference type="CDD" id="cd01347">
    <property type="entry name" value="ligand_gated_channel"/>
    <property type="match status" value="1"/>
</dbReference>
<evidence type="ECO:0000256" key="12">
    <source>
        <dbReference type="SAM" id="SignalP"/>
    </source>
</evidence>
<gene>
    <name evidence="15" type="ORF">U14_05939</name>
</gene>
<dbReference type="PANTHER" id="PTHR30069:SF29">
    <property type="entry name" value="HEMOGLOBIN AND HEMOGLOBIN-HAPTOGLOBIN-BINDING PROTEIN 1-RELATED"/>
    <property type="match status" value="1"/>
</dbReference>
<dbReference type="InterPro" id="IPR000531">
    <property type="entry name" value="Beta-barrel_TonB"/>
</dbReference>
<comment type="similarity">
    <text evidence="10 11">Belongs to the TonB-dependent receptor family.</text>
</comment>
<dbReference type="InterPro" id="IPR037066">
    <property type="entry name" value="Plug_dom_sf"/>
</dbReference>
<feature type="signal peptide" evidence="12">
    <location>
        <begin position="1"/>
        <end position="29"/>
    </location>
</feature>
<evidence type="ECO:0000256" key="10">
    <source>
        <dbReference type="PROSITE-ProRule" id="PRU01360"/>
    </source>
</evidence>
<dbReference type="PROSITE" id="PS52016">
    <property type="entry name" value="TONB_DEPENDENT_REC_3"/>
    <property type="match status" value="1"/>
</dbReference>
<feature type="chain" id="PRO_5001755293" evidence="12">
    <location>
        <begin position="30"/>
        <end position="747"/>
    </location>
</feature>
<evidence type="ECO:0000256" key="8">
    <source>
        <dbReference type="ARBA" id="ARBA00023170"/>
    </source>
</evidence>
<evidence type="ECO:0000256" key="2">
    <source>
        <dbReference type="ARBA" id="ARBA00022448"/>
    </source>
</evidence>
<evidence type="ECO:0000313" key="15">
    <source>
        <dbReference type="EMBL" id="GAK54652.1"/>
    </source>
</evidence>
<keyword evidence="4 10" id="KW-0812">Transmembrane</keyword>
<evidence type="ECO:0000256" key="11">
    <source>
        <dbReference type="RuleBase" id="RU003357"/>
    </source>
</evidence>
<keyword evidence="9 10" id="KW-0998">Cell outer membrane</keyword>
<protein>
    <submittedName>
        <fullName evidence="15">Putative outer membrane protein</fullName>
    </submittedName>
</protein>
<dbReference type="GO" id="GO:0009279">
    <property type="term" value="C:cell outer membrane"/>
    <property type="evidence" value="ECO:0007669"/>
    <property type="project" value="UniProtKB-SubCell"/>
</dbReference>
<keyword evidence="2 10" id="KW-0813">Transport</keyword>
<evidence type="ECO:0000256" key="7">
    <source>
        <dbReference type="ARBA" id="ARBA00023136"/>
    </source>
</evidence>
<evidence type="ECO:0000256" key="9">
    <source>
        <dbReference type="ARBA" id="ARBA00023237"/>
    </source>
</evidence>
<dbReference type="AlphaFoldDB" id="A0A081BTC1"/>
<dbReference type="Pfam" id="PF07715">
    <property type="entry name" value="Plug"/>
    <property type="match status" value="1"/>
</dbReference>
<dbReference type="EMBL" id="DF820462">
    <property type="protein sequence ID" value="GAK54652.1"/>
    <property type="molecule type" value="Genomic_DNA"/>
</dbReference>
<dbReference type="GO" id="GO:0044718">
    <property type="term" value="P:siderophore transmembrane transport"/>
    <property type="evidence" value="ECO:0007669"/>
    <property type="project" value="TreeGrafter"/>
</dbReference>
<keyword evidence="16" id="KW-1185">Reference proteome</keyword>
<evidence type="ECO:0000256" key="5">
    <source>
        <dbReference type="ARBA" id="ARBA00022729"/>
    </source>
</evidence>
<name>A0A081BTC1_9BACT</name>
<sequence length="747" mass="83900">MFEFYKKTFIRLSLATITVSMCWVVTAMAEEAPTQEPEELPLFEEIPVVVTASQKPERITAAPSIISVITEEDIERMGARTITDVLRTIPGIDIVRDTFGVSQIVVRGLGIKGTSGDSAGVKILIDGHALNDPFTGGATKYYDDLSLLNVRRIEVIRGPASAIYGSNAFVSVVNILTKHAQEINGIETGMEIGSDHTYHPTFLIGKTVNDLELVLSADYLTTDGAKLSMAADTASIFDELSGAEGYLPASLAPGTYRDTREKLDLSWKFNWNDLAFTGKILEKQTGPFLTDWYMLNDASSEDMTHVYAEFAYDRYLTERVEFDTRAYMDFFELTRNQEVAQGLTILSEDQWITYPDGLILDAYEKSQRFGAEARWHIRLSSRNDLTIGTAYEYFQASNLEIRTNVDSPDTVQDITNIYPNFQNASYQHFFSMFAQDSWRIHRDIDVTLGMRGDYFNDFGGIFTPKVGVTYEPNRSNLNFKALFGSAFRIPSFGEMLLAFDNEDEDLSDNLILEELRTFEIGVGYKPVDWFIGELNYFYSDINQLVQISKGDDTGSYPIGTTRIYNNIGGIDTQGIEAEIQGTYRQEIQLGIHPRALGTSFRMNYSYVDAQDTTTHAPVPYIPHHKGNVGLGLLLEASKETGTSSNSLFRLFNDELSLFFNVLLLGERARLENDTRSPLPGIAICDLTFTAHEIFRHNIEFSVSAKNLFDQDYRDPAPVLVTLQGLETSLSDIPNPGRMIFAEIRVKF</sequence>
<feature type="domain" description="TonB-dependent receptor-like beta-barrel" evidence="13">
    <location>
        <begin position="256"/>
        <end position="707"/>
    </location>
</feature>
<dbReference type="GO" id="GO:0015344">
    <property type="term" value="F:siderophore uptake transmembrane transporter activity"/>
    <property type="evidence" value="ECO:0007669"/>
    <property type="project" value="TreeGrafter"/>
</dbReference>